<keyword evidence="3" id="KW-0614">Plasmid</keyword>
<dbReference type="AlphaFoldDB" id="A0A5Q2MIX2"/>
<organism evidence="3 4">
    <name type="scientific">Aeromicrobium yanjiei</name>
    <dbReference type="NCBI Taxonomy" id="2662028"/>
    <lineage>
        <taxon>Bacteria</taxon>
        <taxon>Bacillati</taxon>
        <taxon>Actinomycetota</taxon>
        <taxon>Actinomycetes</taxon>
        <taxon>Propionibacteriales</taxon>
        <taxon>Nocardioidaceae</taxon>
        <taxon>Aeromicrobium</taxon>
    </lineage>
</organism>
<protein>
    <submittedName>
        <fullName evidence="3">Helix-turn-helix domain-containing protein</fullName>
    </submittedName>
</protein>
<feature type="domain" description="Helix-turn-helix" evidence="2">
    <location>
        <begin position="9"/>
        <end position="58"/>
    </location>
</feature>
<dbReference type="Proteomes" id="UP000392064">
    <property type="component" value="Plasmid p001"/>
</dbReference>
<dbReference type="SUPFAM" id="SSF46955">
    <property type="entry name" value="Putative DNA-binding domain"/>
    <property type="match status" value="1"/>
</dbReference>
<geneLocation type="plasmid" evidence="3 4">
    <name>p001</name>
</geneLocation>
<dbReference type="EMBL" id="CP045736">
    <property type="protein sequence ID" value="QGG39900.1"/>
    <property type="molecule type" value="Genomic_DNA"/>
</dbReference>
<sequence length="75" mass="8205">MATTTSTRLLTTSQAAHRLGIPPAQLAALRQRGQGPEWGRFATTIRYSTDELDKWQQATRQHTTGRRGSGAIPGD</sequence>
<proteinExistence type="predicted"/>
<evidence type="ECO:0000256" key="1">
    <source>
        <dbReference type="SAM" id="MobiDB-lite"/>
    </source>
</evidence>
<reference evidence="3 4" key="1">
    <citation type="submission" date="2019-11" db="EMBL/GenBank/DDBJ databases">
        <authorList>
            <person name="Li J."/>
        </authorList>
    </citation>
    <scope>NUCLEOTIDE SEQUENCE [LARGE SCALE GENOMIC DNA]</scope>
    <source>
        <strain evidence="3 4">MF47</strain>
        <plasmid evidence="3 4">p001</plasmid>
    </source>
</reference>
<evidence type="ECO:0000313" key="3">
    <source>
        <dbReference type="EMBL" id="QGG39900.1"/>
    </source>
</evidence>
<keyword evidence="4" id="KW-1185">Reference proteome</keyword>
<dbReference type="InterPro" id="IPR009061">
    <property type="entry name" value="DNA-bd_dom_put_sf"/>
</dbReference>
<name>A0A5Q2MIX2_9ACTN</name>
<evidence type="ECO:0000259" key="2">
    <source>
        <dbReference type="Pfam" id="PF12728"/>
    </source>
</evidence>
<dbReference type="InterPro" id="IPR041657">
    <property type="entry name" value="HTH_17"/>
</dbReference>
<accession>A0A5Q2MIX2</accession>
<dbReference type="RefSeq" id="WP_153651174.1">
    <property type="nucleotide sequence ID" value="NZ_CP045736.1"/>
</dbReference>
<dbReference type="Pfam" id="PF12728">
    <property type="entry name" value="HTH_17"/>
    <property type="match status" value="1"/>
</dbReference>
<feature type="region of interest" description="Disordered" evidence="1">
    <location>
        <begin position="52"/>
        <end position="75"/>
    </location>
</feature>
<evidence type="ECO:0000313" key="4">
    <source>
        <dbReference type="Proteomes" id="UP000392064"/>
    </source>
</evidence>
<gene>
    <name evidence="3" type="ORF">GEV26_00075</name>
</gene>
<dbReference type="KEGG" id="aef:GEV26_00075"/>